<sequence>MPRRIPAAHEPAWGILPVITGLVALLIFAIDTLMMIDFAVAVLYVTVVMLAPRFTGWRGIIAISAGCVMLTATSFAMTHLGMTSDAAIGRCIVSMLAIGIATALVLRNAKGTASLQEQASLLDLTHDAILVRDRQDIITYWGQGAEELYGWERKQAIGQSASILLQTKFHNPLDEVLAEFQRTGRWNGEVTHTRRDGTEVHVVSRWSLKSDRQGQPTATMETNNDITERRRAEDALHASRAELAHMNRVMILGELTASIAHEVNQPLAAIVTNGQACNRWLKRGQPDLPEALIAVERMIANAQRASDVVARLRDLARRSTPDYSSIDFNGVILDTATLLNRELTSHNVSLHLDLASDFPRLYGDRIQLQQVLINLIVNGCQAMDGVPIPDRALSIVTGFGRDHAPTVEVQDRGKGVPADMVGKLFDPFYSTKRDGMGMGLSISRSILEAHGGRIWVNSTLGQGSQFCLEFPIINGDAA</sequence>
<keyword evidence="8" id="KW-0902">Two-component regulatory system</keyword>
<evidence type="ECO:0000259" key="10">
    <source>
        <dbReference type="PROSITE" id="PS50109"/>
    </source>
</evidence>
<protein>
    <recommendedName>
        <fullName evidence="2">histidine kinase</fullName>
        <ecNumber evidence="2">2.7.13.3</ecNumber>
    </recommendedName>
</protein>
<name>A0A963Z6W2_9PROT</name>
<dbReference type="CDD" id="cd00082">
    <property type="entry name" value="HisKA"/>
    <property type="match status" value="1"/>
</dbReference>
<keyword evidence="9" id="KW-0812">Transmembrane</keyword>
<dbReference type="EC" id="2.7.13.3" evidence="2"/>
<dbReference type="SMART" id="SM00387">
    <property type="entry name" value="HATPase_c"/>
    <property type="match status" value="1"/>
</dbReference>
<dbReference type="SMART" id="SM00091">
    <property type="entry name" value="PAS"/>
    <property type="match status" value="1"/>
</dbReference>
<proteinExistence type="predicted"/>
<dbReference type="SUPFAM" id="SSF55874">
    <property type="entry name" value="ATPase domain of HSP90 chaperone/DNA topoisomerase II/histidine kinase"/>
    <property type="match status" value="1"/>
</dbReference>
<dbReference type="AlphaFoldDB" id="A0A963Z6W2"/>
<dbReference type="Gene3D" id="3.30.565.10">
    <property type="entry name" value="Histidine kinase-like ATPase, C-terminal domain"/>
    <property type="match status" value="1"/>
</dbReference>
<dbReference type="PROSITE" id="PS50109">
    <property type="entry name" value="HIS_KIN"/>
    <property type="match status" value="1"/>
</dbReference>
<dbReference type="Gene3D" id="1.10.287.130">
    <property type="match status" value="1"/>
</dbReference>
<keyword evidence="3" id="KW-0597">Phosphoprotein</keyword>
<evidence type="ECO:0000256" key="8">
    <source>
        <dbReference type="ARBA" id="ARBA00023012"/>
    </source>
</evidence>
<keyword evidence="9" id="KW-1133">Transmembrane helix</keyword>
<dbReference type="GO" id="GO:0006355">
    <property type="term" value="P:regulation of DNA-templated transcription"/>
    <property type="evidence" value="ECO:0007669"/>
    <property type="project" value="InterPro"/>
</dbReference>
<dbReference type="InterPro" id="IPR000700">
    <property type="entry name" value="PAS-assoc_C"/>
</dbReference>
<dbReference type="PANTHER" id="PTHR43065:SF10">
    <property type="entry name" value="PEROXIDE STRESS-ACTIVATED HISTIDINE KINASE MAK3"/>
    <property type="match status" value="1"/>
</dbReference>
<comment type="caution">
    <text evidence="13">The sequence shown here is derived from an EMBL/GenBank/DDBJ whole genome shotgun (WGS) entry which is preliminary data.</text>
</comment>
<dbReference type="PROSITE" id="PS50113">
    <property type="entry name" value="PAC"/>
    <property type="match status" value="1"/>
</dbReference>
<evidence type="ECO:0000256" key="5">
    <source>
        <dbReference type="ARBA" id="ARBA00022741"/>
    </source>
</evidence>
<dbReference type="Proteomes" id="UP000721844">
    <property type="component" value="Unassembled WGS sequence"/>
</dbReference>
<dbReference type="PANTHER" id="PTHR43065">
    <property type="entry name" value="SENSOR HISTIDINE KINASE"/>
    <property type="match status" value="1"/>
</dbReference>
<dbReference type="InterPro" id="IPR004358">
    <property type="entry name" value="Sig_transdc_His_kin-like_C"/>
</dbReference>
<evidence type="ECO:0000256" key="1">
    <source>
        <dbReference type="ARBA" id="ARBA00000085"/>
    </source>
</evidence>
<dbReference type="InterPro" id="IPR036890">
    <property type="entry name" value="HATPase_C_sf"/>
</dbReference>
<feature type="domain" description="Histidine kinase" evidence="10">
    <location>
        <begin position="258"/>
        <end position="474"/>
    </location>
</feature>
<evidence type="ECO:0000259" key="11">
    <source>
        <dbReference type="PROSITE" id="PS50112"/>
    </source>
</evidence>
<feature type="domain" description="PAC" evidence="12">
    <location>
        <begin position="186"/>
        <end position="238"/>
    </location>
</feature>
<dbReference type="InterPro" id="IPR013767">
    <property type="entry name" value="PAS_fold"/>
</dbReference>
<feature type="transmembrane region" description="Helical" evidence="9">
    <location>
        <begin position="87"/>
        <end position="106"/>
    </location>
</feature>
<dbReference type="SUPFAM" id="SSF55785">
    <property type="entry name" value="PYP-like sensor domain (PAS domain)"/>
    <property type="match status" value="1"/>
</dbReference>
<dbReference type="NCBIfam" id="TIGR00229">
    <property type="entry name" value="sensory_box"/>
    <property type="match status" value="1"/>
</dbReference>
<keyword evidence="9" id="KW-0472">Membrane</keyword>
<feature type="transmembrane region" description="Helical" evidence="9">
    <location>
        <begin position="59"/>
        <end position="81"/>
    </location>
</feature>
<accession>A0A963Z6W2</accession>
<keyword evidence="14" id="KW-1185">Reference proteome</keyword>
<evidence type="ECO:0000256" key="2">
    <source>
        <dbReference type="ARBA" id="ARBA00012438"/>
    </source>
</evidence>
<comment type="catalytic activity">
    <reaction evidence="1">
        <text>ATP + protein L-histidine = ADP + protein N-phospho-L-histidine.</text>
        <dbReference type="EC" id="2.7.13.3"/>
    </reaction>
</comment>
<dbReference type="CDD" id="cd00130">
    <property type="entry name" value="PAS"/>
    <property type="match status" value="1"/>
</dbReference>
<dbReference type="InterPro" id="IPR003594">
    <property type="entry name" value="HATPase_dom"/>
</dbReference>
<dbReference type="GO" id="GO:0000155">
    <property type="term" value="F:phosphorelay sensor kinase activity"/>
    <property type="evidence" value="ECO:0007669"/>
    <property type="project" value="InterPro"/>
</dbReference>
<dbReference type="InterPro" id="IPR036097">
    <property type="entry name" value="HisK_dim/P_sf"/>
</dbReference>
<keyword evidence="5" id="KW-0547">Nucleotide-binding</keyword>
<dbReference type="Pfam" id="PF00512">
    <property type="entry name" value="HisKA"/>
    <property type="match status" value="1"/>
</dbReference>
<dbReference type="InterPro" id="IPR003661">
    <property type="entry name" value="HisK_dim/P_dom"/>
</dbReference>
<evidence type="ECO:0000256" key="3">
    <source>
        <dbReference type="ARBA" id="ARBA00022553"/>
    </source>
</evidence>
<feature type="domain" description="PAS" evidence="11">
    <location>
        <begin position="114"/>
        <end position="160"/>
    </location>
</feature>
<organism evidence="13 14">
    <name type="scientific">Acidisoma cellulosilyticum</name>
    <dbReference type="NCBI Taxonomy" id="2802395"/>
    <lineage>
        <taxon>Bacteria</taxon>
        <taxon>Pseudomonadati</taxon>
        <taxon>Pseudomonadota</taxon>
        <taxon>Alphaproteobacteria</taxon>
        <taxon>Acetobacterales</taxon>
        <taxon>Acidocellaceae</taxon>
        <taxon>Acidisoma</taxon>
    </lineage>
</organism>
<keyword evidence="7" id="KW-0067">ATP-binding</keyword>
<dbReference type="PROSITE" id="PS50112">
    <property type="entry name" value="PAS"/>
    <property type="match status" value="1"/>
</dbReference>
<evidence type="ECO:0000256" key="7">
    <source>
        <dbReference type="ARBA" id="ARBA00022840"/>
    </source>
</evidence>
<reference evidence="13 14" key="1">
    <citation type="journal article" date="2021" name="Microorganisms">
        <title>Acidisoma silvae sp. nov. and Acidisomacellulosilytica sp. nov., Two Acidophilic Bacteria Isolated from Decaying Wood, Hydrolyzing Cellulose and Producing Poly-3-hydroxybutyrate.</title>
        <authorList>
            <person name="Mieszkin S."/>
            <person name="Pouder E."/>
            <person name="Uroz S."/>
            <person name="Simon-Colin C."/>
            <person name="Alain K."/>
        </authorList>
    </citation>
    <scope>NUCLEOTIDE SEQUENCE [LARGE SCALE GENOMIC DNA]</scope>
    <source>
        <strain evidence="13 14">HW T5.17</strain>
    </source>
</reference>
<dbReference type="InterPro" id="IPR000014">
    <property type="entry name" value="PAS"/>
</dbReference>
<feature type="transmembrane region" description="Helical" evidence="9">
    <location>
        <begin position="12"/>
        <end position="30"/>
    </location>
</feature>
<evidence type="ECO:0000313" key="14">
    <source>
        <dbReference type="Proteomes" id="UP000721844"/>
    </source>
</evidence>
<gene>
    <name evidence="13" type="ORF">ACELLULO517_23275</name>
</gene>
<dbReference type="GO" id="GO:0005524">
    <property type="term" value="F:ATP binding"/>
    <property type="evidence" value="ECO:0007669"/>
    <property type="project" value="UniProtKB-KW"/>
</dbReference>
<dbReference type="PRINTS" id="PR00344">
    <property type="entry name" value="BCTRLSENSOR"/>
</dbReference>
<dbReference type="Pfam" id="PF00989">
    <property type="entry name" value="PAS"/>
    <property type="match status" value="1"/>
</dbReference>
<dbReference type="Pfam" id="PF02518">
    <property type="entry name" value="HATPase_c"/>
    <property type="match status" value="1"/>
</dbReference>
<evidence type="ECO:0000256" key="6">
    <source>
        <dbReference type="ARBA" id="ARBA00022777"/>
    </source>
</evidence>
<evidence type="ECO:0000256" key="4">
    <source>
        <dbReference type="ARBA" id="ARBA00022679"/>
    </source>
</evidence>
<evidence type="ECO:0000256" key="9">
    <source>
        <dbReference type="SAM" id="Phobius"/>
    </source>
</evidence>
<keyword evidence="6" id="KW-0418">Kinase</keyword>
<dbReference type="InterPro" id="IPR005467">
    <property type="entry name" value="His_kinase_dom"/>
</dbReference>
<evidence type="ECO:0000259" key="12">
    <source>
        <dbReference type="PROSITE" id="PS50113"/>
    </source>
</evidence>
<dbReference type="SMART" id="SM00388">
    <property type="entry name" value="HisKA"/>
    <property type="match status" value="1"/>
</dbReference>
<dbReference type="Gene3D" id="3.30.450.20">
    <property type="entry name" value="PAS domain"/>
    <property type="match status" value="1"/>
</dbReference>
<dbReference type="SUPFAM" id="SSF47384">
    <property type="entry name" value="Homodimeric domain of signal transducing histidine kinase"/>
    <property type="match status" value="1"/>
</dbReference>
<dbReference type="EMBL" id="JAESVA010000011">
    <property type="protein sequence ID" value="MCB8883190.1"/>
    <property type="molecule type" value="Genomic_DNA"/>
</dbReference>
<dbReference type="InterPro" id="IPR035965">
    <property type="entry name" value="PAS-like_dom_sf"/>
</dbReference>
<evidence type="ECO:0000313" key="13">
    <source>
        <dbReference type="EMBL" id="MCB8883190.1"/>
    </source>
</evidence>
<dbReference type="RefSeq" id="WP_227309844.1">
    <property type="nucleotide sequence ID" value="NZ_JAESVA010000011.1"/>
</dbReference>
<keyword evidence="4" id="KW-0808">Transferase</keyword>